<keyword evidence="3" id="KW-1185">Reference proteome</keyword>
<proteinExistence type="predicted"/>
<dbReference type="PANTHER" id="PTHR43355:SF2">
    <property type="entry name" value="FLAVIN REDUCTASE (NADPH)"/>
    <property type="match status" value="1"/>
</dbReference>
<protein>
    <submittedName>
        <fullName evidence="2">Putative flavin reductase (NADPH)-like</fullName>
    </submittedName>
</protein>
<reference evidence="2 3" key="1">
    <citation type="journal article" date="2017" name="PLoS Biol.">
        <title>The sea cucumber genome provides insights into morphological evolution and visceral regeneration.</title>
        <authorList>
            <person name="Zhang X."/>
            <person name="Sun L."/>
            <person name="Yuan J."/>
            <person name="Sun Y."/>
            <person name="Gao Y."/>
            <person name="Zhang L."/>
            <person name="Li S."/>
            <person name="Dai H."/>
            <person name="Hamel J.F."/>
            <person name="Liu C."/>
            <person name="Yu Y."/>
            <person name="Liu S."/>
            <person name="Lin W."/>
            <person name="Guo K."/>
            <person name="Jin S."/>
            <person name="Xu P."/>
            <person name="Storey K.B."/>
            <person name="Huan P."/>
            <person name="Zhang T."/>
            <person name="Zhou Y."/>
            <person name="Zhang J."/>
            <person name="Lin C."/>
            <person name="Li X."/>
            <person name="Xing L."/>
            <person name="Huo D."/>
            <person name="Sun M."/>
            <person name="Wang L."/>
            <person name="Mercier A."/>
            <person name="Li F."/>
            <person name="Yang H."/>
            <person name="Xiang J."/>
        </authorList>
    </citation>
    <scope>NUCLEOTIDE SEQUENCE [LARGE SCALE GENOMIC DNA]</scope>
    <source>
        <strain evidence="2">Shaxun</strain>
        <tissue evidence="2">Muscle</tissue>
    </source>
</reference>
<comment type="caution">
    <text evidence="2">The sequence shown here is derived from an EMBL/GenBank/DDBJ whole genome shotgun (WGS) entry which is preliminary data.</text>
</comment>
<dbReference type="InterPro" id="IPR036291">
    <property type="entry name" value="NAD(P)-bd_dom_sf"/>
</dbReference>
<dbReference type="PANTHER" id="PTHR43355">
    <property type="entry name" value="FLAVIN REDUCTASE (NADPH)"/>
    <property type="match status" value="1"/>
</dbReference>
<dbReference type="GO" id="GO:0042602">
    <property type="term" value="F:riboflavin reductase (NADPH) activity"/>
    <property type="evidence" value="ECO:0007669"/>
    <property type="project" value="TreeGrafter"/>
</dbReference>
<name>A0A2G8JRQ9_STIJA</name>
<dbReference type="InterPro" id="IPR051606">
    <property type="entry name" value="Polyketide_Oxido-like"/>
</dbReference>
<dbReference type="Pfam" id="PF13460">
    <property type="entry name" value="NAD_binding_10"/>
    <property type="match status" value="1"/>
</dbReference>
<dbReference type="Proteomes" id="UP000230750">
    <property type="component" value="Unassembled WGS sequence"/>
</dbReference>
<evidence type="ECO:0000313" key="2">
    <source>
        <dbReference type="EMBL" id="PIK38457.1"/>
    </source>
</evidence>
<dbReference type="STRING" id="307972.A0A2G8JRQ9"/>
<dbReference type="OrthoDB" id="419598at2759"/>
<feature type="domain" description="NAD(P)-binding" evidence="1">
    <location>
        <begin position="7"/>
        <end position="203"/>
    </location>
</feature>
<organism evidence="2 3">
    <name type="scientific">Stichopus japonicus</name>
    <name type="common">Sea cucumber</name>
    <dbReference type="NCBI Taxonomy" id="307972"/>
    <lineage>
        <taxon>Eukaryota</taxon>
        <taxon>Metazoa</taxon>
        <taxon>Echinodermata</taxon>
        <taxon>Eleutherozoa</taxon>
        <taxon>Echinozoa</taxon>
        <taxon>Holothuroidea</taxon>
        <taxon>Aspidochirotacea</taxon>
        <taxon>Aspidochirotida</taxon>
        <taxon>Stichopodidae</taxon>
        <taxon>Apostichopus</taxon>
    </lineage>
</organism>
<dbReference type="InterPro" id="IPR016040">
    <property type="entry name" value="NAD(P)-bd_dom"/>
</dbReference>
<dbReference type="CDD" id="cd05244">
    <property type="entry name" value="BVR-B_like_SDR_a"/>
    <property type="match status" value="1"/>
</dbReference>
<dbReference type="SUPFAM" id="SSF51735">
    <property type="entry name" value="NAD(P)-binding Rossmann-fold domains"/>
    <property type="match status" value="1"/>
</dbReference>
<evidence type="ECO:0000313" key="3">
    <source>
        <dbReference type="Proteomes" id="UP000230750"/>
    </source>
</evidence>
<sequence length="215" mass="24001">MKLVIIGANGATGLCLVQQAVDAGHDVTAVMRNTDNYPIQHENLKVVKGSVFSVDSLVEHFQGCDVVMSCLGTNVYRNVTIYSGTIPVIIEAMRKAKVSRFIVVTSWCTSDNPQDRGPFMMEWVCKVTFLRNVLADMAVMEKYIEESCSDINYSVVRPPILSNTPVTDQEIYTEVDRLHVPGAGYSKISRADVARFMMMCLTTDKYDKKMVAIRV</sequence>
<dbReference type="Gene3D" id="3.40.50.720">
    <property type="entry name" value="NAD(P)-binding Rossmann-like Domain"/>
    <property type="match status" value="1"/>
</dbReference>
<evidence type="ECO:0000259" key="1">
    <source>
        <dbReference type="Pfam" id="PF13460"/>
    </source>
</evidence>
<dbReference type="EMBL" id="MRZV01001356">
    <property type="protein sequence ID" value="PIK38457.1"/>
    <property type="molecule type" value="Genomic_DNA"/>
</dbReference>
<dbReference type="AlphaFoldDB" id="A0A2G8JRQ9"/>
<dbReference type="GO" id="GO:0004074">
    <property type="term" value="F:biliverdin reductase [NAD(P)H] activity"/>
    <property type="evidence" value="ECO:0007669"/>
    <property type="project" value="TreeGrafter"/>
</dbReference>
<gene>
    <name evidence="2" type="ORF">BSL78_24703</name>
</gene>
<accession>A0A2G8JRQ9</accession>